<feature type="compositionally biased region" description="Polar residues" evidence="1">
    <location>
        <begin position="120"/>
        <end position="132"/>
    </location>
</feature>
<dbReference type="Proteomes" id="UP000758155">
    <property type="component" value="Unassembled WGS sequence"/>
</dbReference>
<organism evidence="2 3">
    <name type="scientific">Didymella heteroderae</name>
    <dbReference type="NCBI Taxonomy" id="1769908"/>
    <lineage>
        <taxon>Eukaryota</taxon>
        <taxon>Fungi</taxon>
        <taxon>Dikarya</taxon>
        <taxon>Ascomycota</taxon>
        <taxon>Pezizomycotina</taxon>
        <taxon>Dothideomycetes</taxon>
        <taxon>Pleosporomycetidae</taxon>
        <taxon>Pleosporales</taxon>
        <taxon>Pleosporineae</taxon>
        <taxon>Didymellaceae</taxon>
        <taxon>Didymella</taxon>
    </lineage>
</organism>
<feature type="region of interest" description="Disordered" evidence="1">
    <location>
        <begin position="1"/>
        <end position="195"/>
    </location>
</feature>
<protein>
    <submittedName>
        <fullName evidence="2">Uncharacterized protein</fullName>
    </submittedName>
</protein>
<feature type="compositionally biased region" description="Polar residues" evidence="1">
    <location>
        <begin position="53"/>
        <end position="67"/>
    </location>
</feature>
<sequence>MSQSHGQKVTKDPRSKIPIHEGVGVVTSDSLAAESLQGSGHFGEGNPKAAASAQPSGGSTAANTDTSGARKLDPAVDAEARDAASNWSEQSQLSAGSGLGLGKEHGVGPTYNKVGGATGYGTSTQPPSSNVEEVQGGYAGAADRVLEKSGAYHKMPGKNVHEDPSLTGKSEFGPIGTKKDPARVAEREQAKKSQVAAGVELKGVQQQDGSEFSVLSEEAA</sequence>
<comment type="caution">
    <text evidence="2">The sequence shown here is derived from an EMBL/GenBank/DDBJ whole genome shotgun (WGS) entry which is preliminary data.</text>
</comment>
<evidence type="ECO:0000313" key="2">
    <source>
        <dbReference type="EMBL" id="KAF3046952.1"/>
    </source>
</evidence>
<keyword evidence="3" id="KW-1185">Reference proteome</keyword>
<evidence type="ECO:0000256" key="1">
    <source>
        <dbReference type="SAM" id="MobiDB-lite"/>
    </source>
</evidence>
<name>A0A9P4X0G9_9PLEO</name>
<dbReference type="AlphaFoldDB" id="A0A9P4X0G9"/>
<feature type="compositionally biased region" description="Basic and acidic residues" evidence="1">
    <location>
        <begin position="68"/>
        <end position="82"/>
    </location>
</feature>
<dbReference type="EMBL" id="SWKV01000003">
    <property type="protein sequence ID" value="KAF3046952.1"/>
    <property type="molecule type" value="Genomic_DNA"/>
</dbReference>
<feature type="compositionally biased region" description="Basic and acidic residues" evidence="1">
    <location>
        <begin position="9"/>
        <end position="19"/>
    </location>
</feature>
<accession>A0A9P4X0G9</accession>
<proteinExistence type="predicted"/>
<dbReference type="OrthoDB" id="5383057at2759"/>
<evidence type="ECO:0000313" key="3">
    <source>
        <dbReference type="Proteomes" id="UP000758155"/>
    </source>
</evidence>
<gene>
    <name evidence="2" type="ORF">E8E12_009221</name>
</gene>
<reference evidence="2" key="1">
    <citation type="submission" date="2019-04" db="EMBL/GenBank/DDBJ databases">
        <title>Sequencing of skin fungus with MAO and IRED activity.</title>
        <authorList>
            <person name="Marsaioli A.J."/>
            <person name="Bonatto J.M.C."/>
            <person name="Reis Junior O."/>
        </authorList>
    </citation>
    <scope>NUCLEOTIDE SEQUENCE</scope>
    <source>
        <strain evidence="2">28M1</strain>
    </source>
</reference>
<feature type="compositionally biased region" description="Basic and acidic residues" evidence="1">
    <location>
        <begin position="177"/>
        <end position="191"/>
    </location>
</feature>